<dbReference type="Pfam" id="PF00021">
    <property type="entry name" value="UPAR_LY6"/>
    <property type="match status" value="1"/>
</dbReference>
<keyword evidence="4" id="KW-0732">Signal</keyword>
<name>A0ABM3YPJ4_PANGU</name>
<accession>A0ABM3YPJ4</accession>
<gene>
    <name evidence="7" type="primary">LOC117658520</name>
</gene>
<dbReference type="GO" id="GO:0019834">
    <property type="term" value="F:phospholipase A2 inhibitor activity"/>
    <property type="evidence" value="ECO:0007669"/>
    <property type="project" value="UniProtKB-KW"/>
</dbReference>
<dbReference type="Gene3D" id="2.10.60.10">
    <property type="entry name" value="CD59"/>
    <property type="match status" value="2"/>
</dbReference>
<evidence type="ECO:0000256" key="2">
    <source>
        <dbReference type="ARBA" id="ARBA00022525"/>
    </source>
</evidence>
<dbReference type="PANTHER" id="PTHR20914:SF25">
    <property type="entry name" value="PHOSPHOLIPASE A2 INHIBITOR AND LY6_PLAUR DOMAIN-CONTAINING PROTEIN"/>
    <property type="match status" value="1"/>
</dbReference>
<feature type="domain" description="UPAR/Ly6" evidence="5">
    <location>
        <begin position="23"/>
        <end position="112"/>
    </location>
</feature>
<protein>
    <submittedName>
        <fullName evidence="7">Phospholipase A2 inhibitor and Ly6/PLAUR domain-containing protein-like isoform X2</fullName>
    </submittedName>
</protein>
<evidence type="ECO:0000256" key="1">
    <source>
        <dbReference type="ARBA" id="ARBA00004613"/>
    </source>
</evidence>
<dbReference type="GeneID" id="117658520"/>
<keyword evidence="7" id="KW-0593">Phospholipase A2 inhibitor</keyword>
<comment type="subcellular location">
    <subcellularLocation>
        <location evidence="1">Secreted</location>
    </subcellularLocation>
</comment>
<evidence type="ECO:0000256" key="3">
    <source>
        <dbReference type="ARBA" id="ARBA00023157"/>
    </source>
</evidence>
<dbReference type="InterPro" id="IPR016054">
    <property type="entry name" value="LY6_UPA_recep-like"/>
</dbReference>
<dbReference type="RefSeq" id="XP_060538036.1">
    <property type="nucleotide sequence ID" value="XM_060682053.1"/>
</dbReference>
<sequence>MAAALVVFFCLISSVLLTGVTSLKCQTCLATRGECRNEDMALTECEPDQTHCLSLTFFISLTTPSLRYTAKSCARAEECTDGFYSITSAQGKYSQSNFFCCQSDGCNTLPLLLPFRDELKPNGLVCSGSYTRHRDSHQPTQPIICLGQETRCVNMNLTINTFGAIQEEGWIQGCGTPNVCTYPEGEMRMANGLVVFSTTKECNTVPLSLDNSFFPCSQIIAFFLCLSGCIKVRRRLELR</sequence>
<evidence type="ECO:0000313" key="6">
    <source>
        <dbReference type="Proteomes" id="UP001652622"/>
    </source>
</evidence>
<dbReference type="PANTHER" id="PTHR20914">
    <property type="entry name" value="LY6/PLAUR DOMAIN-CONTAINING PROTEIN 8"/>
    <property type="match status" value="1"/>
</dbReference>
<dbReference type="InterPro" id="IPR045860">
    <property type="entry name" value="Snake_toxin-like_sf"/>
</dbReference>
<keyword evidence="6" id="KW-1185">Reference proteome</keyword>
<feature type="signal peptide" evidence="4">
    <location>
        <begin position="1"/>
        <end position="22"/>
    </location>
</feature>
<feature type="chain" id="PRO_5046529221" evidence="4">
    <location>
        <begin position="23"/>
        <end position="239"/>
    </location>
</feature>
<dbReference type="InterPro" id="IPR050918">
    <property type="entry name" value="CNF-like_PLA2_Inhibitor"/>
</dbReference>
<proteinExistence type="predicted"/>
<dbReference type="Proteomes" id="UP001652622">
    <property type="component" value="Unplaced"/>
</dbReference>
<reference evidence="7" key="1">
    <citation type="submission" date="2025-08" db="UniProtKB">
        <authorList>
            <consortium name="RefSeq"/>
        </authorList>
    </citation>
    <scope>IDENTIFICATION</scope>
    <source>
        <tissue evidence="7">Blood</tissue>
    </source>
</reference>
<evidence type="ECO:0000313" key="7">
    <source>
        <dbReference type="RefSeq" id="XP_060538036.1"/>
    </source>
</evidence>
<keyword evidence="3" id="KW-1015">Disulfide bond</keyword>
<evidence type="ECO:0000259" key="5">
    <source>
        <dbReference type="SMART" id="SM00134"/>
    </source>
</evidence>
<keyword evidence="2" id="KW-0964">Secreted</keyword>
<evidence type="ECO:0000256" key="4">
    <source>
        <dbReference type="SAM" id="SignalP"/>
    </source>
</evidence>
<dbReference type="SUPFAM" id="SSF57302">
    <property type="entry name" value="Snake toxin-like"/>
    <property type="match status" value="1"/>
</dbReference>
<dbReference type="SMART" id="SM00134">
    <property type="entry name" value="LU"/>
    <property type="match status" value="1"/>
</dbReference>
<organism evidence="6 7">
    <name type="scientific">Pantherophis guttatus</name>
    <name type="common">Corn snake</name>
    <name type="synonym">Elaphe guttata</name>
    <dbReference type="NCBI Taxonomy" id="94885"/>
    <lineage>
        <taxon>Eukaryota</taxon>
        <taxon>Metazoa</taxon>
        <taxon>Chordata</taxon>
        <taxon>Craniata</taxon>
        <taxon>Vertebrata</taxon>
        <taxon>Euteleostomi</taxon>
        <taxon>Lepidosauria</taxon>
        <taxon>Squamata</taxon>
        <taxon>Bifurcata</taxon>
        <taxon>Unidentata</taxon>
        <taxon>Episquamata</taxon>
        <taxon>Toxicofera</taxon>
        <taxon>Serpentes</taxon>
        <taxon>Colubroidea</taxon>
        <taxon>Colubridae</taxon>
        <taxon>Colubrinae</taxon>
        <taxon>Pantherophis</taxon>
    </lineage>
</organism>